<dbReference type="SUPFAM" id="SSF143422">
    <property type="entry name" value="Transposase IS200-like"/>
    <property type="match status" value="1"/>
</dbReference>
<keyword evidence="3" id="KW-1185">Reference proteome</keyword>
<sequence length="247" mass="28223">MNRLAACATTGAPAIELIHKRSLPHWYVSGAAHFVTYRLAGSLPVAVVHDLNKRRDQLLAKPTDRPPGEYRSHVNRLLFVAYEKYLDQLSNLDWLRNPRIASMLRENLYHHDESKCHLHAYCVMPNHVHVLLTPTPVEVSPSLDADAEMVVGERADAVSPLSKIMHSLKSYTANKANRVLKRTGTFWQPESYDHWARNDDELERITNYIRANPVTAGLVSRHEDWPWCSCHDRFLIDGDTTAWLPTT</sequence>
<feature type="domain" description="Transposase IS200-like" evidence="1">
    <location>
        <begin position="28"/>
        <end position="212"/>
    </location>
</feature>
<accession>A0ABP9VYH3</accession>
<dbReference type="RefSeq" id="WP_345685416.1">
    <property type="nucleotide sequence ID" value="NZ_BAABRO010000010.1"/>
</dbReference>
<evidence type="ECO:0000259" key="1">
    <source>
        <dbReference type="SMART" id="SM01321"/>
    </source>
</evidence>
<dbReference type="Proteomes" id="UP001416858">
    <property type="component" value="Unassembled WGS sequence"/>
</dbReference>
<name>A0ABP9VYH3_9BACT</name>
<dbReference type="SMART" id="SM01321">
    <property type="entry name" value="Y1_Tnp"/>
    <property type="match status" value="1"/>
</dbReference>
<dbReference type="InterPro" id="IPR052715">
    <property type="entry name" value="RAYT_transposase"/>
</dbReference>
<dbReference type="PANTHER" id="PTHR36966:SF1">
    <property type="entry name" value="REP-ASSOCIATED TYROSINE TRANSPOSASE"/>
    <property type="match status" value="1"/>
</dbReference>
<evidence type="ECO:0000313" key="3">
    <source>
        <dbReference type="Proteomes" id="UP001416858"/>
    </source>
</evidence>
<evidence type="ECO:0000313" key="2">
    <source>
        <dbReference type="EMBL" id="GAA5508643.1"/>
    </source>
</evidence>
<organism evidence="2 3">
    <name type="scientific">Novipirellula caenicola</name>
    <dbReference type="NCBI Taxonomy" id="1536901"/>
    <lineage>
        <taxon>Bacteria</taxon>
        <taxon>Pseudomonadati</taxon>
        <taxon>Planctomycetota</taxon>
        <taxon>Planctomycetia</taxon>
        <taxon>Pirellulales</taxon>
        <taxon>Pirellulaceae</taxon>
        <taxon>Novipirellula</taxon>
    </lineage>
</organism>
<comment type="caution">
    <text evidence="2">The sequence shown here is derived from an EMBL/GenBank/DDBJ whole genome shotgun (WGS) entry which is preliminary data.</text>
</comment>
<protein>
    <recommendedName>
        <fullName evidence="1">Transposase IS200-like domain-containing protein</fullName>
    </recommendedName>
</protein>
<dbReference type="InterPro" id="IPR002686">
    <property type="entry name" value="Transposase_17"/>
</dbReference>
<gene>
    <name evidence="2" type="ORF">Rcae01_04110</name>
</gene>
<dbReference type="EMBL" id="BAABRO010000010">
    <property type="protein sequence ID" value="GAA5508643.1"/>
    <property type="molecule type" value="Genomic_DNA"/>
</dbReference>
<reference evidence="2 3" key="1">
    <citation type="submission" date="2024-02" db="EMBL/GenBank/DDBJ databases">
        <title>Rhodopirellula caenicola NBRC 110016.</title>
        <authorList>
            <person name="Ichikawa N."/>
            <person name="Katano-Makiyama Y."/>
            <person name="Hidaka K."/>
        </authorList>
    </citation>
    <scope>NUCLEOTIDE SEQUENCE [LARGE SCALE GENOMIC DNA]</scope>
    <source>
        <strain evidence="2 3">NBRC 110016</strain>
    </source>
</reference>
<dbReference type="Gene3D" id="3.30.70.1290">
    <property type="entry name" value="Transposase IS200-like"/>
    <property type="match status" value="1"/>
</dbReference>
<dbReference type="PANTHER" id="PTHR36966">
    <property type="entry name" value="REP-ASSOCIATED TYROSINE TRANSPOSASE"/>
    <property type="match status" value="1"/>
</dbReference>
<proteinExistence type="predicted"/>
<dbReference type="InterPro" id="IPR036515">
    <property type="entry name" value="Transposase_17_sf"/>
</dbReference>